<evidence type="ECO:0000313" key="1">
    <source>
        <dbReference type="EMBL" id="TFD62173.1"/>
    </source>
</evidence>
<comment type="caution">
    <text evidence="1">The sequence shown here is derived from an EMBL/GenBank/DDBJ whole genome shotgun (WGS) entry which is preliminary data.</text>
</comment>
<dbReference type="InterPro" id="IPR029068">
    <property type="entry name" value="Glyas_Bleomycin-R_OHBP_Dase"/>
</dbReference>
<keyword evidence="2" id="KW-1185">Reference proteome</keyword>
<sequence length="97" mass="10295">MTPQRISKTRFLFAEVFGFHLRFQDGERIALLKNGEVSVALSAGEEDIAVAVAIPIVVIDLAQALDRALSAGAELVSSPKRGPHGLRAVVKDVTGNA</sequence>
<proteinExistence type="predicted"/>
<reference evidence="1 2" key="1">
    <citation type="submission" date="2019-03" db="EMBL/GenBank/DDBJ databases">
        <title>Genomics of glacier-inhabiting Cryobacterium strains.</title>
        <authorList>
            <person name="Liu Q."/>
            <person name="Xin Y.-H."/>
        </authorList>
    </citation>
    <scope>NUCLEOTIDE SEQUENCE [LARGE SCALE GENOMIC DNA]</scope>
    <source>
        <strain evidence="1 2">Sr39</strain>
    </source>
</reference>
<dbReference type="RefSeq" id="WP_134513440.1">
    <property type="nucleotide sequence ID" value="NZ_SOHJ01000003.1"/>
</dbReference>
<evidence type="ECO:0000313" key="2">
    <source>
        <dbReference type="Proteomes" id="UP000298170"/>
    </source>
</evidence>
<protein>
    <submittedName>
        <fullName evidence="1">VOC family protein</fullName>
    </submittedName>
</protein>
<dbReference type="EMBL" id="SOHJ01000003">
    <property type="protein sequence ID" value="TFD62173.1"/>
    <property type="molecule type" value="Genomic_DNA"/>
</dbReference>
<dbReference type="AlphaFoldDB" id="A0A4R9AHH0"/>
<dbReference type="OrthoDB" id="8965356at2"/>
<dbReference type="Proteomes" id="UP000298170">
    <property type="component" value="Unassembled WGS sequence"/>
</dbReference>
<accession>A0A4R9AHH0</accession>
<organism evidence="1 2">
    <name type="scientific">Cryobacterium suzukii</name>
    <dbReference type="NCBI Taxonomy" id="1259198"/>
    <lineage>
        <taxon>Bacteria</taxon>
        <taxon>Bacillati</taxon>
        <taxon>Actinomycetota</taxon>
        <taxon>Actinomycetes</taxon>
        <taxon>Micrococcales</taxon>
        <taxon>Microbacteriaceae</taxon>
        <taxon>Cryobacterium</taxon>
    </lineage>
</organism>
<gene>
    <name evidence="1" type="ORF">E3T39_04030</name>
</gene>
<dbReference type="SUPFAM" id="SSF54593">
    <property type="entry name" value="Glyoxalase/Bleomycin resistance protein/Dihydroxybiphenyl dioxygenase"/>
    <property type="match status" value="1"/>
</dbReference>
<name>A0A4R9AHH0_9MICO</name>
<dbReference type="Gene3D" id="3.10.180.10">
    <property type="entry name" value="2,3-Dihydroxybiphenyl 1,2-Dioxygenase, domain 1"/>
    <property type="match status" value="1"/>
</dbReference>